<dbReference type="RefSeq" id="XP_066071744.1">
    <property type="nucleotide sequence ID" value="XM_066215647.1"/>
</dbReference>
<protein>
    <recommendedName>
        <fullName evidence="4">Killer toxin Kp4 domain-containing protein</fullName>
    </recommendedName>
</protein>
<dbReference type="EMBL" id="CP143791">
    <property type="protein sequence ID" value="WVN91044.1"/>
    <property type="molecule type" value="Genomic_DNA"/>
</dbReference>
<dbReference type="Proteomes" id="UP000094043">
    <property type="component" value="Chromosome 8"/>
</dbReference>
<gene>
    <name evidence="2" type="ORF">L203_106291</name>
</gene>
<feature type="signal peptide" evidence="1">
    <location>
        <begin position="1"/>
        <end position="22"/>
    </location>
</feature>
<keyword evidence="1" id="KW-0732">Signal</keyword>
<name>A0AAJ8JZ96_9TREE</name>
<feature type="chain" id="PRO_5042521213" description="Killer toxin Kp4 domain-containing protein" evidence="1">
    <location>
        <begin position="23"/>
        <end position="149"/>
    </location>
</feature>
<evidence type="ECO:0000313" key="3">
    <source>
        <dbReference type="Proteomes" id="UP000094043"/>
    </source>
</evidence>
<reference evidence="2" key="2">
    <citation type="journal article" date="2022" name="Elife">
        <title>Obligate sexual reproduction of a homothallic fungus closely related to the Cryptococcus pathogenic species complex.</title>
        <authorList>
            <person name="Passer A.R."/>
            <person name="Clancey S.A."/>
            <person name="Shea T."/>
            <person name="David-Palma M."/>
            <person name="Averette A.F."/>
            <person name="Boekhout T."/>
            <person name="Porcel B.M."/>
            <person name="Nowrousian M."/>
            <person name="Cuomo C.A."/>
            <person name="Sun S."/>
            <person name="Heitman J."/>
            <person name="Coelho M.A."/>
        </authorList>
    </citation>
    <scope>NUCLEOTIDE SEQUENCE</scope>
    <source>
        <strain evidence="2">CBS 7841</strain>
    </source>
</reference>
<accession>A0AAJ8JZ96</accession>
<evidence type="ECO:0000256" key="1">
    <source>
        <dbReference type="SAM" id="SignalP"/>
    </source>
</evidence>
<reference evidence="2" key="3">
    <citation type="submission" date="2024-01" db="EMBL/GenBank/DDBJ databases">
        <authorList>
            <person name="Coelho M.A."/>
            <person name="David-Palma M."/>
            <person name="Shea T."/>
            <person name="Sun S."/>
            <person name="Cuomo C.A."/>
            <person name="Heitman J."/>
        </authorList>
    </citation>
    <scope>NUCLEOTIDE SEQUENCE</scope>
    <source>
        <strain evidence="2">CBS 7841</strain>
    </source>
</reference>
<reference evidence="2" key="1">
    <citation type="submission" date="2016-06" db="EMBL/GenBank/DDBJ databases">
        <authorList>
            <person name="Cuomo C."/>
            <person name="Litvintseva A."/>
            <person name="Heitman J."/>
            <person name="Chen Y."/>
            <person name="Sun S."/>
            <person name="Springer D."/>
            <person name="Dromer F."/>
            <person name="Young S."/>
            <person name="Zeng Q."/>
            <person name="Chapman S."/>
            <person name="Gujja S."/>
            <person name="Saif S."/>
            <person name="Birren B."/>
        </authorList>
    </citation>
    <scope>NUCLEOTIDE SEQUENCE</scope>
    <source>
        <strain evidence="2">CBS 7841</strain>
    </source>
</reference>
<proteinExistence type="predicted"/>
<organism evidence="2 3">
    <name type="scientific">Cryptococcus depauperatus CBS 7841</name>
    <dbReference type="NCBI Taxonomy" id="1295531"/>
    <lineage>
        <taxon>Eukaryota</taxon>
        <taxon>Fungi</taxon>
        <taxon>Dikarya</taxon>
        <taxon>Basidiomycota</taxon>
        <taxon>Agaricomycotina</taxon>
        <taxon>Tremellomycetes</taxon>
        <taxon>Tremellales</taxon>
        <taxon>Cryptococcaceae</taxon>
        <taxon>Cryptococcus</taxon>
    </lineage>
</organism>
<dbReference type="AlphaFoldDB" id="A0AAJ8JZ96"/>
<evidence type="ECO:0008006" key="4">
    <source>
        <dbReference type="Google" id="ProtNLM"/>
    </source>
</evidence>
<evidence type="ECO:0000313" key="2">
    <source>
        <dbReference type="EMBL" id="WVN91044.1"/>
    </source>
</evidence>
<keyword evidence="3" id="KW-1185">Reference proteome</keyword>
<sequence>MTSTTPLQLITIHFLTIVAALALPCVKAGRETETCLMACTDWSLVLKHCTEAYPARFSWNQYDYSLANEFVACLCQGQKKDDSLGSDAIAQSVGICSHCEWTPLPVKDNLSEYLRICTVQAKNGTAADAVDFRPEGYSTNFTHPYPYEY</sequence>
<dbReference type="GeneID" id="91090499"/>
<dbReference type="KEGG" id="cdep:91090499"/>